<accession>A0A327NY61</accession>
<evidence type="ECO:0000313" key="3">
    <source>
        <dbReference type="Proteomes" id="UP000249610"/>
    </source>
</evidence>
<dbReference type="EMBL" id="QLLK01000022">
    <property type="protein sequence ID" value="RAI83724.1"/>
    <property type="molecule type" value="Genomic_DNA"/>
</dbReference>
<evidence type="ECO:0000256" key="1">
    <source>
        <dbReference type="SAM" id="MobiDB-lite"/>
    </source>
</evidence>
<proteinExistence type="predicted"/>
<name>A0A327NY61_9BACT</name>
<protein>
    <submittedName>
        <fullName evidence="2">Uncharacterized protein</fullName>
    </submittedName>
</protein>
<keyword evidence="3" id="KW-1185">Reference proteome</keyword>
<sequence length="461" mass="52643">MNAAQFLEIIHKKDSLQSSEVVKLEKVKENFPYFQIPHILTARYEFKINGAEHSLSRGYAAITSPDRIWLKNLIEKKEEIVSPVKDDLGERDQVEDLNSKTESGRKSLDLIKGISKKEIKLESIKEIEARENNQNLAFGGAAIKFNLSAATMRLTIVIDVEYTNAANEEETLVSAFTFFKDYDPTTTTFLDMEKKLLDEIFTIIQDIFTSPDSSAYFPNIQSKRTIQVNAAQFLEIIQKSDSLDRGDILQLQKVQDNFPYFQIPHVLTARYEFQKSGIEKSLSVGYAAITSPNRTWLKTLVEKTEEKPNTPKIAPSIPTLKQEEKEPEKGEIAVVEAKPEPPKPKPRRRKPPKDDLIEMIKKKDKKEILDEKKKEQIDLIKAFSKKSIKLATIKEIEANQNTENLAAASTQINDNMISESYAKILANQGKKQLAKEIYEKLVLKFPDKRAYFADLIEKLKD</sequence>
<reference evidence="2 3" key="1">
    <citation type="submission" date="2018-06" db="EMBL/GenBank/DDBJ databases">
        <title>Genomic Encyclopedia of Archaeal and Bacterial Type Strains, Phase II (KMG-II): from individual species to whole genera.</title>
        <authorList>
            <person name="Goeker M."/>
        </authorList>
    </citation>
    <scope>NUCLEOTIDE SEQUENCE [LARGE SCALE GENOMIC DNA]</scope>
    <source>
        <strain evidence="2 3">DSM 23446</strain>
    </source>
</reference>
<dbReference type="Proteomes" id="UP000249610">
    <property type="component" value="Unassembled WGS sequence"/>
</dbReference>
<evidence type="ECO:0000313" key="2">
    <source>
        <dbReference type="EMBL" id="RAI83724.1"/>
    </source>
</evidence>
<dbReference type="AlphaFoldDB" id="A0A327NY61"/>
<feature type="compositionally biased region" description="Basic and acidic residues" evidence="1">
    <location>
        <begin position="321"/>
        <end position="343"/>
    </location>
</feature>
<gene>
    <name evidence="2" type="ORF">LV83_04201</name>
</gene>
<feature type="region of interest" description="Disordered" evidence="1">
    <location>
        <begin position="304"/>
        <end position="356"/>
    </location>
</feature>
<comment type="caution">
    <text evidence="2">The sequence shown here is derived from an EMBL/GenBank/DDBJ whole genome shotgun (WGS) entry which is preliminary data.</text>
</comment>
<organism evidence="2 3">
    <name type="scientific">Algoriphagus yeomjeoni</name>
    <dbReference type="NCBI Taxonomy" id="291403"/>
    <lineage>
        <taxon>Bacteria</taxon>
        <taxon>Pseudomonadati</taxon>
        <taxon>Bacteroidota</taxon>
        <taxon>Cytophagia</taxon>
        <taxon>Cytophagales</taxon>
        <taxon>Cyclobacteriaceae</taxon>
        <taxon>Algoriphagus</taxon>
    </lineage>
</organism>